<feature type="transmembrane region" description="Helical" evidence="4">
    <location>
        <begin position="148"/>
        <end position="170"/>
    </location>
</feature>
<dbReference type="Proteomes" id="UP000199766">
    <property type="component" value="Unassembled WGS sequence"/>
</dbReference>
<dbReference type="PANTHER" id="PTHR43129">
    <property type="entry name" value="FOSMIDOMYCIN RESISTANCE PROTEIN"/>
    <property type="match status" value="1"/>
</dbReference>
<feature type="transmembrane region" description="Helical" evidence="4">
    <location>
        <begin position="328"/>
        <end position="349"/>
    </location>
</feature>
<dbReference type="RefSeq" id="WP_091458930.1">
    <property type="nucleotide sequence ID" value="NZ_FOGD01000014.1"/>
</dbReference>
<name>A0A1H9RSN5_9BURK</name>
<feature type="transmembrane region" description="Helical" evidence="4">
    <location>
        <begin position="110"/>
        <end position="127"/>
    </location>
</feature>
<keyword evidence="7" id="KW-1185">Reference proteome</keyword>
<dbReference type="AlphaFoldDB" id="A0A1H9RSN5"/>
<dbReference type="GO" id="GO:0005886">
    <property type="term" value="C:plasma membrane"/>
    <property type="evidence" value="ECO:0007669"/>
    <property type="project" value="TreeGrafter"/>
</dbReference>
<gene>
    <name evidence="6" type="ORF">SAMN02982919_02949</name>
</gene>
<feature type="transmembrane region" description="Helical" evidence="4">
    <location>
        <begin position="26"/>
        <end position="49"/>
    </location>
</feature>
<dbReference type="Pfam" id="PF07690">
    <property type="entry name" value="MFS_1"/>
    <property type="match status" value="1"/>
</dbReference>
<sequence length="427" mass="43987">MSAIPPATDPDPETAARRQDVRTISLIGLAHSSSHFFHMLLPPLFPWLIAEFGFSYAELGWLVTVFFVISGVGQALSGFLVDRVGARPVLFFALGSFMLAGVAAATAQGYAGLVLAAALAGLGNAPFHPVDFTILNKRVSAARLGHGFAVHGISGNLGWALAPLFMAGLATATGSWRLACLCGALLALLVLAVMVWQRDALDDRQGAWAHQGVSHAGAAAVATEHPMAFLRLPSVWLCFSFFFWSTCSLSAIQSFASPALQKMYGLPLSLTALVVTGYMLCGAAGMVAGGFLVGRVARLEKTISVCLVASAVLLVLAGTGWLPGTAALALAALAGLGTGIAGPSRDMLIKRAAPPGATGRVYGTVYSGLDLGFSVAAPVFGVLLDRGLTGGIFYGSALALLLSVASATLVGAGIWARTQRSAASVRT</sequence>
<dbReference type="InterPro" id="IPR011701">
    <property type="entry name" value="MFS"/>
</dbReference>
<evidence type="ECO:0000256" key="1">
    <source>
        <dbReference type="ARBA" id="ARBA00022692"/>
    </source>
</evidence>
<protein>
    <submittedName>
        <fullName evidence="6">Predicted arabinose efflux permease, MFS family</fullName>
    </submittedName>
</protein>
<feature type="transmembrane region" description="Helical" evidence="4">
    <location>
        <begin position="235"/>
        <end position="256"/>
    </location>
</feature>
<dbReference type="EMBL" id="FOGD01000014">
    <property type="protein sequence ID" value="SER75716.1"/>
    <property type="molecule type" value="Genomic_DNA"/>
</dbReference>
<evidence type="ECO:0000256" key="2">
    <source>
        <dbReference type="ARBA" id="ARBA00022989"/>
    </source>
</evidence>
<dbReference type="GO" id="GO:0022857">
    <property type="term" value="F:transmembrane transporter activity"/>
    <property type="evidence" value="ECO:0007669"/>
    <property type="project" value="InterPro"/>
</dbReference>
<keyword evidence="3 4" id="KW-0472">Membrane</keyword>
<evidence type="ECO:0000259" key="5">
    <source>
        <dbReference type="PROSITE" id="PS50850"/>
    </source>
</evidence>
<proteinExistence type="predicted"/>
<organism evidence="6 7">
    <name type="scientific">Giesbergeria anulus</name>
    <dbReference type="NCBI Taxonomy" id="180197"/>
    <lineage>
        <taxon>Bacteria</taxon>
        <taxon>Pseudomonadati</taxon>
        <taxon>Pseudomonadota</taxon>
        <taxon>Betaproteobacteria</taxon>
        <taxon>Burkholderiales</taxon>
        <taxon>Comamonadaceae</taxon>
        <taxon>Giesbergeria</taxon>
    </lineage>
</organism>
<feature type="transmembrane region" description="Helical" evidence="4">
    <location>
        <begin position="392"/>
        <end position="416"/>
    </location>
</feature>
<feature type="transmembrane region" description="Helical" evidence="4">
    <location>
        <begin position="176"/>
        <end position="196"/>
    </location>
</feature>
<evidence type="ECO:0000313" key="7">
    <source>
        <dbReference type="Proteomes" id="UP000199766"/>
    </source>
</evidence>
<dbReference type="CDD" id="cd06174">
    <property type="entry name" value="MFS"/>
    <property type="match status" value="1"/>
</dbReference>
<reference evidence="6 7" key="1">
    <citation type="submission" date="2016-10" db="EMBL/GenBank/DDBJ databases">
        <authorList>
            <person name="de Groot N.N."/>
        </authorList>
    </citation>
    <scope>NUCLEOTIDE SEQUENCE [LARGE SCALE GENOMIC DNA]</scope>
    <source>
        <strain evidence="6 7">ATCC 35958</strain>
    </source>
</reference>
<feature type="domain" description="Major facilitator superfamily (MFS) profile" evidence="5">
    <location>
        <begin position="23"/>
        <end position="423"/>
    </location>
</feature>
<dbReference type="InterPro" id="IPR020846">
    <property type="entry name" value="MFS_dom"/>
</dbReference>
<feature type="transmembrane region" description="Helical" evidence="4">
    <location>
        <begin position="88"/>
        <end position="104"/>
    </location>
</feature>
<dbReference type="OrthoDB" id="8520784at2"/>
<feature type="transmembrane region" description="Helical" evidence="4">
    <location>
        <begin position="268"/>
        <end position="293"/>
    </location>
</feature>
<dbReference type="PANTHER" id="PTHR43129:SF1">
    <property type="entry name" value="FOSMIDOMYCIN RESISTANCE PROTEIN"/>
    <property type="match status" value="1"/>
</dbReference>
<keyword evidence="1 4" id="KW-0812">Transmembrane</keyword>
<feature type="transmembrane region" description="Helical" evidence="4">
    <location>
        <begin position="361"/>
        <end position="380"/>
    </location>
</feature>
<keyword evidence="2 4" id="KW-1133">Transmembrane helix</keyword>
<evidence type="ECO:0000256" key="4">
    <source>
        <dbReference type="SAM" id="Phobius"/>
    </source>
</evidence>
<dbReference type="Gene3D" id="1.20.1250.20">
    <property type="entry name" value="MFS general substrate transporter like domains"/>
    <property type="match status" value="2"/>
</dbReference>
<dbReference type="PROSITE" id="PS50850">
    <property type="entry name" value="MFS"/>
    <property type="match status" value="1"/>
</dbReference>
<evidence type="ECO:0000256" key="3">
    <source>
        <dbReference type="ARBA" id="ARBA00023136"/>
    </source>
</evidence>
<dbReference type="InterPro" id="IPR036259">
    <property type="entry name" value="MFS_trans_sf"/>
</dbReference>
<feature type="transmembrane region" description="Helical" evidence="4">
    <location>
        <begin position="305"/>
        <end position="322"/>
    </location>
</feature>
<dbReference type="SUPFAM" id="SSF103473">
    <property type="entry name" value="MFS general substrate transporter"/>
    <property type="match status" value="1"/>
</dbReference>
<dbReference type="STRING" id="180197.SAMN02982919_02949"/>
<accession>A0A1H9RSN5</accession>
<evidence type="ECO:0000313" key="6">
    <source>
        <dbReference type="EMBL" id="SER75716.1"/>
    </source>
</evidence>
<feature type="transmembrane region" description="Helical" evidence="4">
    <location>
        <begin position="61"/>
        <end position="81"/>
    </location>
</feature>